<dbReference type="InterPro" id="IPR001810">
    <property type="entry name" value="F-box_dom"/>
</dbReference>
<evidence type="ECO:0000259" key="2">
    <source>
        <dbReference type="Pfam" id="PF12937"/>
    </source>
</evidence>
<organism evidence="3 4">
    <name type="scientific">Orbilia oligospora</name>
    <name type="common">Nematode-trapping fungus</name>
    <name type="synonym">Arthrobotrys oligospora</name>
    <dbReference type="NCBI Taxonomy" id="2813651"/>
    <lineage>
        <taxon>Eukaryota</taxon>
        <taxon>Fungi</taxon>
        <taxon>Dikarya</taxon>
        <taxon>Ascomycota</taxon>
        <taxon>Pezizomycotina</taxon>
        <taxon>Orbiliomycetes</taxon>
        <taxon>Orbiliales</taxon>
        <taxon>Orbiliaceae</taxon>
        <taxon>Orbilia</taxon>
    </lineage>
</organism>
<evidence type="ECO:0000313" key="4">
    <source>
        <dbReference type="Proteomes" id="UP000474640"/>
    </source>
</evidence>
<dbReference type="OrthoDB" id="5317270at2759"/>
<sequence>MASLLTIGSIRELSFEIIQYLSPPDIFSFSLTCKLFYPVCYQTLWSTLRLYSKSHISDKGLICHKLARTIKTRGIDNTGIQHVRSILLHRYSLTCTNGFAKSGLIHILGELLASGRLNLKYLELRYNLSWYTPSEEEELFGFLRRLREYSQRKQPDEFSMAVIANPIFLEPALHTKVLDIEKIASLDLEMDWQYKGSDNDERQQVLFGGLSGLEDSDSDHTDPGDDIDDLDDEELWPRPTPDQSGLLDGSRSSNFQIDTSQYNKRLAEILNNLLSQAINLKSLTIRSLRDNGRKYVDFKLSPPLKNLRTTISNLPKLHTLTIQGKFFHPSFFVAPPDSARVVSYDGRIYGREGRGAEIFAEGRLIISKLEGC</sequence>
<dbReference type="SUPFAM" id="SSF81383">
    <property type="entry name" value="F-box domain"/>
    <property type="match status" value="1"/>
</dbReference>
<evidence type="ECO:0000313" key="3">
    <source>
        <dbReference type="EMBL" id="KAF3271953.1"/>
    </source>
</evidence>
<proteinExistence type="predicted"/>
<dbReference type="InterPro" id="IPR036047">
    <property type="entry name" value="F-box-like_dom_sf"/>
</dbReference>
<protein>
    <recommendedName>
        <fullName evidence="2">F-box domain-containing protein</fullName>
    </recommendedName>
</protein>
<reference evidence="3 4" key="1">
    <citation type="submission" date="2020-01" db="EMBL/GenBank/DDBJ databases">
        <authorList>
            <person name="Palmer J.M."/>
        </authorList>
    </citation>
    <scope>NUCLEOTIDE SEQUENCE [LARGE SCALE GENOMIC DNA]</scope>
    <source>
        <strain evidence="3 4">TWF970</strain>
    </source>
</reference>
<dbReference type="CDD" id="cd09917">
    <property type="entry name" value="F-box_SF"/>
    <property type="match status" value="1"/>
</dbReference>
<feature type="region of interest" description="Disordered" evidence="1">
    <location>
        <begin position="211"/>
        <end position="252"/>
    </location>
</feature>
<dbReference type="Gene3D" id="3.80.10.10">
    <property type="entry name" value="Ribonuclease Inhibitor"/>
    <property type="match status" value="1"/>
</dbReference>
<dbReference type="EMBL" id="JAABOJ010000067">
    <property type="protein sequence ID" value="KAF3271953.1"/>
    <property type="molecule type" value="Genomic_DNA"/>
</dbReference>
<dbReference type="Proteomes" id="UP000474640">
    <property type="component" value="Unassembled WGS sequence"/>
</dbReference>
<name>A0A7C8VAX4_ORBOL</name>
<gene>
    <name evidence="3" type="ORF">TWF970_010181</name>
</gene>
<evidence type="ECO:0000256" key="1">
    <source>
        <dbReference type="SAM" id="MobiDB-lite"/>
    </source>
</evidence>
<dbReference type="Pfam" id="PF12937">
    <property type="entry name" value="F-box-like"/>
    <property type="match status" value="1"/>
</dbReference>
<dbReference type="InterPro" id="IPR032675">
    <property type="entry name" value="LRR_dom_sf"/>
</dbReference>
<comment type="caution">
    <text evidence="3">The sequence shown here is derived from an EMBL/GenBank/DDBJ whole genome shotgun (WGS) entry which is preliminary data.</text>
</comment>
<dbReference type="AlphaFoldDB" id="A0A7C8VAX4"/>
<feature type="domain" description="F-box" evidence="2">
    <location>
        <begin position="12"/>
        <end position="49"/>
    </location>
</feature>
<feature type="compositionally biased region" description="Acidic residues" evidence="1">
    <location>
        <begin position="224"/>
        <end position="234"/>
    </location>
</feature>
<accession>A0A7C8VAX4</accession>